<organism evidence="2 3">
    <name type="scientific">Punica granatum</name>
    <name type="common">Pomegranate</name>
    <dbReference type="NCBI Taxonomy" id="22663"/>
    <lineage>
        <taxon>Eukaryota</taxon>
        <taxon>Viridiplantae</taxon>
        <taxon>Streptophyta</taxon>
        <taxon>Embryophyta</taxon>
        <taxon>Tracheophyta</taxon>
        <taxon>Spermatophyta</taxon>
        <taxon>Magnoliopsida</taxon>
        <taxon>eudicotyledons</taxon>
        <taxon>Gunneridae</taxon>
        <taxon>Pentapetalae</taxon>
        <taxon>rosids</taxon>
        <taxon>malvids</taxon>
        <taxon>Myrtales</taxon>
        <taxon>Lythraceae</taxon>
        <taxon>Punica</taxon>
    </lineage>
</organism>
<gene>
    <name evidence="2" type="ORF">CDL15_Pgr000040</name>
</gene>
<evidence type="ECO:0000313" key="3">
    <source>
        <dbReference type="Proteomes" id="UP000197138"/>
    </source>
</evidence>
<dbReference type="Proteomes" id="UP000197138">
    <property type="component" value="Unassembled WGS sequence"/>
</dbReference>
<evidence type="ECO:0000256" key="1">
    <source>
        <dbReference type="SAM" id="MobiDB-lite"/>
    </source>
</evidence>
<dbReference type="AlphaFoldDB" id="A0A218VPY5"/>
<protein>
    <submittedName>
        <fullName evidence="2">Uncharacterized protein</fullName>
    </submittedName>
</protein>
<comment type="caution">
    <text evidence="2">The sequence shown here is derived from an EMBL/GenBank/DDBJ whole genome shotgun (WGS) entry which is preliminary data.</text>
</comment>
<dbReference type="EMBL" id="MTKT01016840">
    <property type="protein sequence ID" value="OWM62577.1"/>
    <property type="molecule type" value="Genomic_DNA"/>
</dbReference>
<evidence type="ECO:0000313" key="2">
    <source>
        <dbReference type="EMBL" id="OWM62577.1"/>
    </source>
</evidence>
<sequence>MGRSPASEGMHPTVFCLIGPLMPEFAQKSTSVSPAFPTPFVDESHLSPSFCLSSNERSARLSRSGKWCLRLHYPLFIFTYNPSCTVRGAWQKSSSRQWHKNQNQHQNLASFKSKG</sequence>
<accession>A0A218VPY5</accession>
<proteinExistence type="predicted"/>
<name>A0A218VPY5_PUNGR</name>
<reference evidence="3" key="1">
    <citation type="journal article" date="2017" name="Plant J.">
        <title>The pomegranate (Punica granatum L.) genome and the genomics of punicalagin biosynthesis.</title>
        <authorList>
            <person name="Qin G."/>
            <person name="Xu C."/>
            <person name="Ming R."/>
            <person name="Tang H."/>
            <person name="Guyot R."/>
            <person name="Kramer E.M."/>
            <person name="Hu Y."/>
            <person name="Yi X."/>
            <person name="Qi Y."/>
            <person name="Xu X."/>
            <person name="Gao Z."/>
            <person name="Pan H."/>
            <person name="Jian J."/>
            <person name="Tian Y."/>
            <person name="Yue Z."/>
            <person name="Xu Y."/>
        </authorList>
    </citation>
    <scope>NUCLEOTIDE SEQUENCE [LARGE SCALE GENOMIC DNA]</scope>
    <source>
        <strain evidence="3">cv. Dabenzi</strain>
    </source>
</reference>
<feature type="region of interest" description="Disordered" evidence="1">
    <location>
        <begin position="95"/>
        <end position="115"/>
    </location>
</feature>